<evidence type="ECO:0000313" key="2">
    <source>
        <dbReference type="EMBL" id="KFB39990.1"/>
    </source>
</evidence>
<dbReference type="VEuPathDB" id="VectorBase:ASIC007378"/>
<protein>
    <submittedName>
        <fullName evidence="2 3">Uncharacterized protein</fullName>
    </submittedName>
</protein>
<accession>A0A084VPU6</accession>
<dbReference type="Proteomes" id="UP000030765">
    <property type="component" value="Unassembled WGS sequence"/>
</dbReference>
<sequence length="136" mass="16144">MLHLPWTYHGTTNHQRRVMFLPFHLICITFLLRCYRRRNVRETTIRGVLAGRHRWKISPSRNEQKEKRHRAYLCRISRRFLLPHPPEHIPESSVCFIIVVHGAAYVLTTFTHMVDDEDASVLFYTFHSSNDSSIEA</sequence>
<proteinExistence type="predicted"/>
<feature type="transmembrane region" description="Helical" evidence="1">
    <location>
        <begin position="20"/>
        <end position="36"/>
    </location>
</feature>
<reference evidence="2 4" key="1">
    <citation type="journal article" date="2014" name="BMC Genomics">
        <title>Genome sequence of Anopheles sinensis provides insight into genetics basis of mosquito competence for malaria parasites.</title>
        <authorList>
            <person name="Zhou D."/>
            <person name="Zhang D."/>
            <person name="Ding G."/>
            <person name="Shi L."/>
            <person name="Hou Q."/>
            <person name="Ye Y."/>
            <person name="Xu Y."/>
            <person name="Zhou H."/>
            <person name="Xiong C."/>
            <person name="Li S."/>
            <person name="Yu J."/>
            <person name="Hong S."/>
            <person name="Yu X."/>
            <person name="Zou P."/>
            <person name="Chen C."/>
            <person name="Chang X."/>
            <person name="Wang W."/>
            <person name="Lv Y."/>
            <person name="Sun Y."/>
            <person name="Ma L."/>
            <person name="Shen B."/>
            <person name="Zhu C."/>
        </authorList>
    </citation>
    <scope>NUCLEOTIDE SEQUENCE [LARGE SCALE GENOMIC DNA]</scope>
</reference>
<gene>
    <name evidence="2" type="ORF">ZHAS_00007378</name>
</gene>
<evidence type="ECO:0000313" key="3">
    <source>
        <dbReference type="EnsemblMetazoa" id="ASIC007378-PA"/>
    </source>
</evidence>
<evidence type="ECO:0000256" key="1">
    <source>
        <dbReference type="SAM" id="Phobius"/>
    </source>
</evidence>
<organism evidence="2">
    <name type="scientific">Anopheles sinensis</name>
    <name type="common">Mosquito</name>
    <dbReference type="NCBI Taxonomy" id="74873"/>
    <lineage>
        <taxon>Eukaryota</taxon>
        <taxon>Metazoa</taxon>
        <taxon>Ecdysozoa</taxon>
        <taxon>Arthropoda</taxon>
        <taxon>Hexapoda</taxon>
        <taxon>Insecta</taxon>
        <taxon>Pterygota</taxon>
        <taxon>Neoptera</taxon>
        <taxon>Endopterygota</taxon>
        <taxon>Diptera</taxon>
        <taxon>Nematocera</taxon>
        <taxon>Culicoidea</taxon>
        <taxon>Culicidae</taxon>
        <taxon>Anophelinae</taxon>
        <taxon>Anopheles</taxon>
    </lineage>
</organism>
<dbReference type="EMBL" id="KE524999">
    <property type="protein sequence ID" value="KFB39990.1"/>
    <property type="molecule type" value="Genomic_DNA"/>
</dbReference>
<dbReference type="EnsemblMetazoa" id="ASIC007378-RA">
    <property type="protein sequence ID" value="ASIC007378-PA"/>
    <property type="gene ID" value="ASIC007378"/>
</dbReference>
<keyword evidence="1" id="KW-1133">Transmembrane helix</keyword>
<keyword evidence="4" id="KW-1185">Reference proteome</keyword>
<evidence type="ECO:0000313" key="4">
    <source>
        <dbReference type="Proteomes" id="UP000030765"/>
    </source>
</evidence>
<dbReference type="AlphaFoldDB" id="A0A084VPU6"/>
<keyword evidence="1" id="KW-0472">Membrane</keyword>
<name>A0A084VPU6_ANOSI</name>
<dbReference type="EMBL" id="ATLV01015034">
    <property type="status" value="NOT_ANNOTATED_CDS"/>
    <property type="molecule type" value="Genomic_DNA"/>
</dbReference>
<keyword evidence="1" id="KW-0812">Transmembrane</keyword>
<reference evidence="3" key="2">
    <citation type="submission" date="2020-05" db="UniProtKB">
        <authorList>
            <consortium name="EnsemblMetazoa"/>
        </authorList>
    </citation>
    <scope>IDENTIFICATION</scope>
</reference>